<evidence type="ECO:0000313" key="4">
    <source>
        <dbReference type="EMBL" id="VAX39583.1"/>
    </source>
</evidence>
<evidence type="ECO:0000256" key="2">
    <source>
        <dbReference type="ARBA" id="ARBA00007639"/>
    </source>
</evidence>
<dbReference type="InterPro" id="IPR025997">
    <property type="entry name" value="SBP_2_dom"/>
</dbReference>
<dbReference type="AlphaFoldDB" id="A0A3B1DRT1"/>
<dbReference type="Pfam" id="PF13407">
    <property type="entry name" value="Peripla_BP_4"/>
    <property type="match status" value="1"/>
</dbReference>
<dbReference type="GO" id="GO:0030288">
    <property type="term" value="C:outer membrane-bounded periplasmic space"/>
    <property type="evidence" value="ECO:0007669"/>
    <property type="project" value="TreeGrafter"/>
</dbReference>
<dbReference type="InterPro" id="IPR028082">
    <property type="entry name" value="Peripla_BP_I"/>
</dbReference>
<dbReference type="EMBL" id="UOGK01000264">
    <property type="protein sequence ID" value="VAX39583.1"/>
    <property type="molecule type" value="Genomic_DNA"/>
</dbReference>
<organism evidence="4">
    <name type="scientific">hydrothermal vent metagenome</name>
    <dbReference type="NCBI Taxonomy" id="652676"/>
    <lineage>
        <taxon>unclassified sequences</taxon>
        <taxon>metagenomes</taxon>
        <taxon>ecological metagenomes</taxon>
    </lineage>
</organism>
<dbReference type="InterPro" id="IPR050555">
    <property type="entry name" value="Bact_Solute-Bind_Prot2"/>
</dbReference>
<dbReference type="PROSITE" id="PS51257">
    <property type="entry name" value="PROKAR_LIPOPROTEIN"/>
    <property type="match status" value="1"/>
</dbReference>
<protein>
    <recommendedName>
        <fullName evidence="3">Periplasmic binding protein domain-containing protein</fullName>
    </recommendedName>
</protein>
<dbReference type="GO" id="GO:0030246">
    <property type="term" value="F:carbohydrate binding"/>
    <property type="evidence" value="ECO:0007669"/>
    <property type="project" value="TreeGrafter"/>
</dbReference>
<sequence>MNAILRNTLAAISLAALAGLSGCGKPADTGTTDAAKGGDDHGHEHASYVFGVIAKSQSNNVFQAARTGAFDAAKDIKAKYDVDVEIRWETPVDEDAQIQAQKIAQLTAAGVNGITVSCTDAALLTPAINDAVDAGVEVVCFDSDAVDSKRFAYYGIDDVEAGREVMRQLAKAMDNKGVVAILGGNQAAPNLQARIKGVKEEAANYPDIEVKYTFYHPETAPDAATKVQQEQQANPDITGWAMVGGWPLFTTNALDGVYQVAKVVSVDHLPEQLDYVRNGQVQALIGQDCYGWGYETVMMLFEKVHNGKSPEQVVNTFKLQIVTPENVEEYAGTWDKWVPKD</sequence>
<dbReference type="PANTHER" id="PTHR30036">
    <property type="entry name" value="D-XYLOSE-BINDING PERIPLASMIC PROTEIN"/>
    <property type="match status" value="1"/>
</dbReference>
<accession>A0A3B1DRT1</accession>
<proteinExistence type="inferred from homology"/>
<evidence type="ECO:0000259" key="3">
    <source>
        <dbReference type="Pfam" id="PF13407"/>
    </source>
</evidence>
<comment type="subcellular location">
    <subcellularLocation>
        <location evidence="1">Cell envelope</location>
    </subcellularLocation>
</comment>
<dbReference type="SUPFAM" id="SSF53822">
    <property type="entry name" value="Periplasmic binding protein-like I"/>
    <property type="match status" value="1"/>
</dbReference>
<gene>
    <name evidence="4" type="ORF">MNBD_PLANCTO03-2337</name>
</gene>
<name>A0A3B1DRT1_9ZZZZ</name>
<feature type="domain" description="Periplasmic binding protein" evidence="3">
    <location>
        <begin position="50"/>
        <end position="304"/>
    </location>
</feature>
<comment type="similarity">
    <text evidence="2">Belongs to the bacterial solute-binding protein 2 family.</text>
</comment>
<evidence type="ECO:0000256" key="1">
    <source>
        <dbReference type="ARBA" id="ARBA00004196"/>
    </source>
</evidence>
<reference evidence="4" key="1">
    <citation type="submission" date="2018-06" db="EMBL/GenBank/DDBJ databases">
        <authorList>
            <person name="Zhirakovskaya E."/>
        </authorList>
    </citation>
    <scope>NUCLEOTIDE SEQUENCE</scope>
</reference>
<dbReference type="PANTHER" id="PTHR30036:SF7">
    <property type="entry name" value="ABC TRANSPORTER PERIPLASMIC-BINDING PROTEIN YPHF"/>
    <property type="match status" value="1"/>
</dbReference>
<dbReference type="Gene3D" id="3.40.50.2300">
    <property type="match status" value="2"/>
</dbReference>